<organism evidence="2 3">
    <name type="scientific">Staphylococcus equorum</name>
    <dbReference type="NCBI Taxonomy" id="246432"/>
    <lineage>
        <taxon>Bacteria</taxon>
        <taxon>Bacillati</taxon>
        <taxon>Bacillota</taxon>
        <taxon>Bacilli</taxon>
        <taxon>Bacillales</taxon>
        <taxon>Staphylococcaceae</taxon>
        <taxon>Staphylococcus</taxon>
    </lineage>
</organism>
<gene>
    <name evidence="2" type="ORF">M4L89_13095</name>
</gene>
<dbReference type="PANTHER" id="PTHR36974:SF1">
    <property type="entry name" value="DOXX FAMILY MEMBRANE PROTEIN"/>
    <property type="match status" value="1"/>
</dbReference>
<sequence>MKKIIRILFGIAFSVAGVLHFKDEENFRNIVPEYLPFRKAAVLITGVFEIVFGLLLLIKQPSTCLKKTINAFLWAVFPANIYMARKNLPLAGKQLPKWALYGRLPLQFIMIKMISKL</sequence>
<feature type="transmembrane region" description="Helical" evidence="1">
    <location>
        <begin position="37"/>
        <end position="58"/>
    </location>
</feature>
<dbReference type="AlphaFoldDB" id="A0A9X4R1G4"/>
<dbReference type="KEGG" id="seqo:SE1039_18250"/>
<keyword evidence="1" id="KW-0812">Transmembrane</keyword>
<dbReference type="PANTHER" id="PTHR36974">
    <property type="entry name" value="MEMBRANE PROTEIN-RELATED"/>
    <property type="match status" value="1"/>
</dbReference>
<evidence type="ECO:0008006" key="4">
    <source>
        <dbReference type="Google" id="ProtNLM"/>
    </source>
</evidence>
<dbReference type="EMBL" id="JAMBQA010000010">
    <property type="protein sequence ID" value="MDG0847167.1"/>
    <property type="molecule type" value="Genomic_DNA"/>
</dbReference>
<evidence type="ECO:0000313" key="3">
    <source>
        <dbReference type="Proteomes" id="UP001152422"/>
    </source>
</evidence>
<evidence type="ECO:0000256" key="1">
    <source>
        <dbReference type="SAM" id="Phobius"/>
    </source>
</evidence>
<keyword evidence="1" id="KW-0472">Membrane</keyword>
<keyword evidence="3" id="KW-1185">Reference proteome</keyword>
<protein>
    <recommendedName>
        <fullName evidence="4">DoxX family membrane protein</fullName>
    </recommendedName>
</protein>
<dbReference type="Proteomes" id="UP001152422">
    <property type="component" value="Unassembled WGS sequence"/>
</dbReference>
<dbReference type="RefSeq" id="WP_046466159.1">
    <property type="nucleotide sequence ID" value="NZ_CBCPHY010000003.1"/>
</dbReference>
<name>A0A9X4R1G4_9STAP</name>
<proteinExistence type="predicted"/>
<accession>A0A9X4R1G4</accession>
<reference evidence="2" key="1">
    <citation type="submission" date="2022-05" db="EMBL/GenBank/DDBJ databases">
        <title>Comparative genomics of Staphylococcus equorum isolates.</title>
        <authorList>
            <person name="Luelf R.H."/>
        </authorList>
    </citation>
    <scope>NUCLEOTIDE SEQUENCE</scope>
    <source>
        <strain evidence="2">TMW 2.2497</strain>
    </source>
</reference>
<comment type="caution">
    <text evidence="2">The sequence shown here is derived from an EMBL/GenBank/DDBJ whole genome shotgun (WGS) entry which is preliminary data.</text>
</comment>
<keyword evidence="1" id="KW-1133">Transmembrane helix</keyword>
<evidence type="ECO:0000313" key="2">
    <source>
        <dbReference type="EMBL" id="MDG0847167.1"/>
    </source>
</evidence>